<evidence type="ECO:0000313" key="3">
    <source>
        <dbReference type="Proteomes" id="UP001194696"/>
    </source>
</evidence>
<organism evidence="2 3">
    <name type="scientific">Linnemannia gamsii</name>
    <dbReference type="NCBI Taxonomy" id="64522"/>
    <lineage>
        <taxon>Eukaryota</taxon>
        <taxon>Fungi</taxon>
        <taxon>Fungi incertae sedis</taxon>
        <taxon>Mucoromycota</taxon>
        <taxon>Mortierellomycotina</taxon>
        <taxon>Mortierellomycetes</taxon>
        <taxon>Mortierellales</taxon>
        <taxon>Mortierellaceae</taxon>
        <taxon>Linnemannia</taxon>
    </lineage>
</organism>
<feature type="signal peptide" evidence="1">
    <location>
        <begin position="1"/>
        <end position="20"/>
    </location>
</feature>
<evidence type="ECO:0000256" key="1">
    <source>
        <dbReference type="SAM" id="SignalP"/>
    </source>
</evidence>
<comment type="caution">
    <text evidence="2">The sequence shown here is derived from an EMBL/GenBank/DDBJ whole genome shotgun (WGS) entry which is preliminary data.</text>
</comment>
<keyword evidence="1" id="KW-0732">Signal</keyword>
<dbReference type="EMBL" id="JAAAIM010000225">
    <property type="protein sequence ID" value="KAG0291766.1"/>
    <property type="molecule type" value="Genomic_DNA"/>
</dbReference>
<keyword evidence="3" id="KW-1185">Reference proteome</keyword>
<reference evidence="2 3" key="1">
    <citation type="journal article" date="2020" name="Fungal Divers.">
        <title>Resolving the Mortierellaceae phylogeny through synthesis of multi-gene phylogenetics and phylogenomics.</title>
        <authorList>
            <person name="Vandepol N."/>
            <person name="Liber J."/>
            <person name="Desiro A."/>
            <person name="Na H."/>
            <person name="Kennedy M."/>
            <person name="Barry K."/>
            <person name="Grigoriev I.V."/>
            <person name="Miller A.N."/>
            <person name="O'Donnell K."/>
            <person name="Stajich J.E."/>
            <person name="Bonito G."/>
        </authorList>
    </citation>
    <scope>NUCLEOTIDE SEQUENCE [LARGE SCALE GENOMIC DNA]</scope>
    <source>
        <strain evidence="2 3">AD045</strain>
    </source>
</reference>
<evidence type="ECO:0000313" key="2">
    <source>
        <dbReference type="EMBL" id="KAG0291766.1"/>
    </source>
</evidence>
<feature type="chain" id="PRO_5046029703" evidence="1">
    <location>
        <begin position="21"/>
        <end position="161"/>
    </location>
</feature>
<dbReference type="Proteomes" id="UP001194696">
    <property type="component" value="Unassembled WGS sequence"/>
</dbReference>
<name>A0ABQ7K6B0_9FUNG</name>
<sequence>MKIFNITLVLTTMACAFAEASPMKDRMLFKRQSICAEICPVYQKEIVAFKEFFTAAHDGLMAQGAATSRDTKPNVPIPPEFAQSHEEIAKFADALTAAGADKTNVAASMMALVAAADELNIPKSAPNTSISPAMLVFINIISNSVKHIRESAEAFVNAGCP</sequence>
<accession>A0ABQ7K6B0</accession>
<proteinExistence type="predicted"/>
<gene>
    <name evidence="2" type="ORF">BGZ96_004845</name>
</gene>
<protein>
    <submittedName>
        <fullName evidence="2">Uncharacterized protein</fullName>
    </submittedName>
</protein>
<dbReference type="PROSITE" id="PS51257">
    <property type="entry name" value="PROKAR_LIPOPROTEIN"/>
    <property type="match status" value="1"/>
</dbReference>